<dbReference type="STRING" id="1423754.FC39_GL000721"/>
<organism evidence="2 3">
    <name type="scientific">Lactobacillus hamsteri DSM 5661 = JCM 6256</name>
    <dbReference type="NCBI Taxonomy" id="1423754"/>
    <lineage>
        <taxon>Bacteria</taxon>
        <taxon>Bacillati</taxon>
        <taxon>Bacillota</taxon>
        <taxon>Bacilli</taxon>
        <taxon>Lactobacillales</taxon>
        <taxon>Lactobacillaceae</taxon>
        <taxon>Lactobacillus</taxon>
    </lineage>
</organism>
<comment type="caution">
    <text evidence="2">The sequence shown here is derived from an EMBL/GenBank/DDBJ whole genome shotgun (WGS) entry which is preliminary data.</text>
</comment>
<dbReference type="eggNOG" id="COG1388">
    <property type="taxonomic scope" value="Bacteria"/>
</dbReference>
<protein>
    <submittedName>
        <fullName evidence="2">Agregation promoting protein</fullName>
    </submittedName>
</protein>
<feature type="chain" id="PRO_5038988026" evidence="1">
    <location>
        <begin position="26"/>
        <end position="217"/>
    </location>
</feature>
<name>A0A0R1YK55_9LACO</name>
<reference evidence="2 3" key="1">
    <citation type="journal article" date="2015" name="Genome Announc.">
        <title>Expanding the biotechnology potential of lactobacilli through comparative genomics of 213 strains and associated genera.</title>
        <authorList>
            <person name="Sun Z."/>
            <person name="Harris H.M."/>
            <person name="McCann A."/>
            <person name="Guo C."/>
            <person name="Argimon S."/>
            <person name="Zhang W."/>
            <person name="Yang X."/>
            <person name="Jeffery I.B."/>
            <person name="Cooney J.C."/>
            <person name="Kagawa T.F."/>
            <person name="Liu W."/>
            <person name="Song Y."/>
            <person name="Salvetti E."/>
            <person name="Wrobel A."/>
            <person name="Rasinkangas P."/>
            <person name="Parkhill J."/>
            <person name="Rea M.C."/>
            <person name="O'Sullivan O."/>
            <person name="Ritari J."/>
            <person name="Douillard F.P."/>
            <person name="Paul Ross R."/>
            <person name="Yang R."/>
            <person name="Briner A.E."/>
            <person name="Felis G.E."/>
            <person name="de Vos W.M."/>
            <person name="Barrangou R."/>
            <person name="Klaenhammer T.R."/>
            <person name="Caufield P.W."/>
            <person name="Cui Y."/>
            <person name="Zhang H."/>
            <person name="O'Toole P.W."/>
        </authorList>
    </citation>
    <scope>NUCLEOTIDE SEQUENCE [LARGE SCALE GENOMIC DNA]</scope>
    <source>
        <strain evidence="2 3">DSM 5661</strain>
    </source>
</reference>
<evidence type="ECO:0000256" key="1">
    <source>
        <dbReference type="SAM" id="SignalP"/>
    </source>
</evidence>
<dbReference type="EMBL" id="AZGI01000025">
    <property type="protein sequence ID" value="KRM40249.1"/>
    <property type="molecule type" value="Genomic_DNA"/>
</dbReference>
<keyword evidence="1" id="KW-0732">Signal</keyword>
<feature type="signal peptide" evidence="1">
    <location>
        <begin position="1"/>
        <end position="25"/>
    </location>
</feature>
<proteinExistence type="predicted"/>
<dbReference type="AlphaFoldDB" id="A0A0R1YK55"/>
<keyword evidence="3" id="KW-1185">Reference proteome</keyword>
<dbReference type="RefSeq" id="WP_056941440.1">
    <property type="nucleotide sequence ID" value="NZ_AZGI01000025.1"/>
</dbReference>
<evidence type="ECO:0000313" key="2">
    <source>
        <dbReference type="EMBL" id="KRM40249.1"/>
    </source>
</evidence>
<dbReference type="PATRIC" id="fig|1423754.3.peg.743"/>
<evidence type="ECO:0000313" key="3">
    <source>
        <dbReference type="Proteomes" id="UP000051223"/>
    </source>
</evidence>
<sequence length="217" mass="23341">MKIKSILTKSITAAAFTLVGAVAMNNVNNNDVQAAVVQNDAAVYTTHTSATVYNNYENGQATGQVLAANTSWKVIKTAYDAQGNKWYDLGKHQWVMAEKHETVKVSAPKAQVNTVNNTNTQTVSNNASVTTNTSNVSYTSNASGSEASAKAWIAGRESGGSYGARNGQYVGKYQLSASYLNGDYSAANQERVADNYVKGRYGSWSAAKSFWQANGWY</sequence>
<accession>A0A0R1YK55</accession>
<gene>
    <name evidence="2" type="ORF">FC39_GL000721</name>
</gene>
<dbReference type="Proteomes" id="UP000051223">
    <property type="component" value="Unassembled WGS sequence"/>
</dbReference>